<dbReference type="EMBL" id="BGZK01002063">
    <property type="protein sequence ID" value="GBP90168.1"/>
    <property type="molecule type" value="Genomic_DNA"/>
</dbReference>
<evidence type="ECO:0008006" key="4">
    <source>
        <dbReference type="Google" id="ProtNLM"/>
    </source>
</evidence>
<keyword evidence="3" id="KW-1185">Reference proteome</keyword>
<dbReference type="Proteomes" id="UP000299102">
    <property type="component" value="Unassembled WGS sequence"/>
</dbReference>
<accession>A0A4C1ZQY0</accession>
<sequence length="294" mass="30846">MKFLAVFALFVCAAYGAAVPVAPAIATEWTQAELSQALMDPATDPALLPYLEHAFNQMMYALWNGTPMQTIVVSIPMDLLLKPEPEVAAPVEVAPAPAIATEWTQAELSEALNDPATDPALLPYLEHAFNQMMDALWAGNPMESITVSIPMDLLLKPEPEVPAAPVEAPVAPVEAAPAAPAAPTASAPLVQIILNINQQSQDSPIAVSPAVIPEAAPEQVQVVEDAVNHETVNVVEEAVNVVEDAFEEVSIDKPILDINPIDVIAVSPAEINPVDLISPVPVVQPAGAAGGIIV</sequence>
<comment type="caution">
    <text evidence="2">The sequence shown here is derived from an EMBL/GenBank/DDBJ whole genome shotgun (WGS) entry which is preliminary data.</text>
</comment>
<feature type="chain" id="PRO_5020032666" description="Calphotin-like" evidence="1">
    <location>
        <begin position="19"/>
        <end position="294"/>
    </location>
</feature>
<organism evidence="2 3">
    <name type="scientific">Eumeta variegata</name>
    <name type="common">Bagworm moth</name>
    <name type="synonym">Eumeta japonica</name>
    <dbReference type="NCBI Taxonomy" id="151549"/>
    <lineage>
        <taxon>Eukaryota</taxon>
        <taxon>Metazoa</taxon>
        <taxon>Ecdysozoa</taxon>
        <taxon>Arthropoda</taxon>
        <taxon>Hexapoda</taxon>
        <taxon>Insecta</taxon>
        <taxon>Pterygota</taxon>
        <taxon>Neoptera</taxon>
        <taxon>Endopterygota</taxon>
        <taxon>Lepidoptera</taxon>
        <taxon>Glossata</taxon>
        <taxon>Ditrysia</taxon>
        <taxon>Tineoidea</taxon>
        <taxon>Psychidae</taxon>
        <taxon>Oiketicinae</taxon>
        <taxon>Eumeta</taxon>
    </lineage>
</organism>
<reference evidence="2 3" key="1">
    <citation type="journal article" date="2019" name="Commun. Biol.">
        <title>The bagworm genome reveals a unique fibroin gene that provides high tensile strength.</title>
        <authorList>
            <person name="Kono N."/>
            <person name="Nakamura H."/>
            <person name="Ohtoshi R."/>
            <person name="Tomita M."/>
            <person name="Numata K."/>
            <person name="Arakawa K."/>
        </authorList>
    </citation>
    <scope>NUCLEOTIDE SEQUENCE [LARGE SCALE GENOMIC DNA]</scope>
</reference>
<evidence type="ECO:0000313" key="2">
    <source>
        <dbReference type="EMBL" id="GBP90168.1"/>
    </source>
</evidence>
<dbReference type="STRING" id="151549.A0A4C1ZQY0"/>
<proteinExistence type="predicted"/>
<evidence type="ECO:0000256" key="1">
    <source>
        <dbReference type="SAM" id="SignalP"/>
    </source>
</evidence>
<evidence type="ECO:0000313" key="3">
    <source>
        <dbReference type="Proteomes" id="UP000299102"/>
    </source>
</evidence>
<gene>
    <name evidence="2" type="ORF">EVAR_67989_1</name>
</gene>
<name>A0A4C1ZQY0_EUMVA</name>
<dbReference type="OrthoDB" id="7482536at2759"/>
<protein>
    <recommendedName>
        <fullName evidence="4">Calphotin-like</fullName>
    </recommendedName>
</protein>
<feature type="signal peptide" evidence="1">
    <location>
        <begin position="1"/>
        <end position="18"/>
    </location>
</feature>
<keyword evidence="1" id="KW-0732">Signal</keyword>
<dbReference type="AlphaFoldDB" id="A0A4C1ZQY0"/>